<dbReference type="EMBL" id="LYPA01000064">
    <property type="protein sequence ID" value="OBR65076.1"/>
    <property type="molecule type" value="Genomic_DNA"/>
</dbReference>
<comment type="caution">
    <text evidence="1">The sequence shown here is derived from an EMBL/GenBank/DDBJ whole genome shotgun (WGS) entry which is preliminary data.</text>
</comment>
<proteinExistence type="predicted"/>
<organism evidence="1 2">
    <name type="scientific">Paenibacillus oryzae</name>
    <dbReference type="NCBI Taxonomy" id="1844972"/>
    <lineage>
        <taxon>Bacteria</taxon>
        <taxon>Bacillati</taxon>
        <taxon>Bacillota</taxon>
        <taxon>Bacilli</taxon>
        <taxon>Bacillales</taxon>
        <taxon>Paenibacillaceae</taxon>
        <taxon>Paenibacillus</taxon>
    </lineage>
</organism>
<evidence type="ECO:0000313" key="1">
    <source>
        <dbReference type="EMBL" id="OBR65076.1"/>
    </source>
</evidence>
<name>A0A1A5YHD7_9BACL</name>
<dbReference type="AlphaFoldDB" id="A0A1A5YHD7"/>
<gene>
    <name evidence="1" type="ORF">A7K91_05830</name>
</gene>
<protein>
    <submittedName>
        <fullName evidence="1">Uncharacterized protein</fullName>
    </submittedName>
</protein>
<keyword evidence="2" id="KW-1185">Reference proteome</keyword>
<dbReference type="OrthoDB" id="2626944at2"/>
<evidence type="ECO:0000313" key="2">
    <source>
        <dbReference type="Proteomes" id="UP000092024"/>
    </source>
</evidence>
<dbReference type="RefSeq" id="WP_068684391.1">
    <property type="nucleotide sequence ID" value="NZ_LYPA01000064.1"/>
</dbReference>
<accession>A0A1A5YHD7</accession>
<sequence length="65" mass="7373">MAKLTSAEAKLLLEELCRDAGREAPELGLYIQELERAVRELKLAAVRRSSGWESMNSRLKDALRE</sequence>
<dbReference type="Proteomes" id="UP000092024">
    <property type="component" value="Unassembled WGS sequence"/>
</dbReference>
<reference evidence="1 2" key="1">
    <citation type="submission" date="2016-05" db="EMBL/GenBank/DDBJ databases">
        <title>Paenibacillus oryzae. sp. nov., isolated from the rice root.</title>
        <authorList>
            <person name="Zhang J."/>
            <person name="Zhang X."/>
        </authorList>
    </citation>
    <scope>NUCLEOTIDE SEQUENCE [LARGE SCALE GENOMIC DNA]</scope>
    <source>
        <strain evidence="1 2">1DrF-4</strain>
    </source>
</reference>